<accession>A0A2D0Z8W7</accession>
<keyword evidence="2" id="KW-1185">Reference proteome</keyword>
<protein>
    <submittedName>
        <fullName evidence="1">Uncharacterized protein</fullName>
    </submittedName>
</protein>
<name>A0A2D0Z8W7_9CAUD</name>
<reference evidence="1 2" key="1">
    <citation type="journal article" date="2017" name="Sci. Rep.">
        <title>Analysis of the CRISPR-Cas system in bacteriophages active on epidemic strains of Vibrio cholerae in Bangladesh.</title>
        <authorList>
            <person name="Naser I.B."/>
            <person name="Hoque M.M."/>
            <person name="Nahid M.A."/>
            <person name="Tareq T.M."/>
            <person name="Rocky M.K."/>
            <person name="Faruque S.M."/>
        </authorList>
    </citation>
    <scope>NUCLEOTIDE SEQUENCE [LARGE SCALE GENOMIC DNA]</scope>
</reference>
<dbReference type="GeneID" id="54985018"/>
<organism evidence="1 2">
    <name type="scientific">Vibrio phage JSF12</name>
    <dbReference type="NCBI Taxonomy" id="1983595"/>
    <lineage>
        <taxon>Viruses</taxon>
        <taxon>Duplodnaviria</taxon>
        <taxon>Heunggongvirae</taxon>
        <taxon>Uroviricota</taxon>
        <taxon>Caudoviricetes</taxon>
        <taxon>Demerecviridae</taxon>
        <taxon>Ermolyevavirinae</taxon>
        <taxon>Jesfedecavirus</taxon>
        <taxon>Jesfedecavirus JSF12</taxon>
    </lineage>
</organism>
<sequence>MASKKYGKKYIPVMVLMDRLLLISWFILGVTKLLSGEVESMYTYFVCVNAYTDVSNLLQDYEYDTKGVSGWRT</sequence>
<evidence type="ECO:0000313" key="1">
    <source>
        <dbReference type="EMBL" id="ASV43578.1"/>
    </source>
</evidence>
<dbReference type="Proteomes" id="UP000241680">
    <property type="component" value="Segment"/>
</dbReference>
<proteinExistence type="predicted"/>
<dbReference type="KEGG" id="vg:54985018"/>
<dbReference type="EMBL" id="KY883655">
    <property type="protein sequence ID" value="ASV43578.1"/>
    <property type="molecule type" value="Genomic_DNA"/>
</dbReference>
<dbReference type="RefSeq" id="YP_009794743.1">
    <property type="nucleotide sequence ID" value="NC_047882.1"/>
</dbReference>
<evidence type="ECO:0000313" key="2">
    <source>
        <dbReference type="Proteomes" id="UP000241680"/>
    </source>
</evidence>